<accession>A0A9N8W7X4</accession>
<reference evidence="2" key="1">
    <citation type="submission" date="2021-06" db="EMBL/GenBank/DDBJ databases">
        <authorList>
            <person name="Kallberg Y."/>
            <person name="Tangrot J."/>
            <person name="Rosling A."/>
        </authorList>
    </citation>
    <scope>NUCLEOTIDE SEQUENCE</scope>
    <source>
        <strain evidence="2">MA453B</strain>
    </source>
</reference>
<gene>
    <name evidence="2" type="ORF">DERYTH_LOCUS1901</name>
</gene>
<dbReference type="AlphaFoldDB" id="A0A9N8W7X4"/>
<keyword evidence="3" id="KW-1185">Reference proteome</keyword>
<evidence type="ECO:0000256" key="1">
    <source>
        <dbReference type="SAM" id="MobiDB-lite"/>
    </source>
</evidence>
<comment type="caution">
    <text evidence="2">The sequence shown here is derived from an EMBL/GenBank/DDBJ whole genome shotgun (WGS) entry which is preliminary data.</text>
</comment>
<feature type="region of interest" description="Disordered" evidence="1">
    <location>
        <begin position="1"/>
        <end position="59"/>
    </location>
</feature>
<protein>
    <submittedName>
        <fullName evidence="2">24580_t:CDS:1</fullName>
    </submittedName>
</protein>
<evidence type="ECO:0000313" key="2">
    <source>
        <dbReference type="EMBL" id="CAG8480479.1"/>
    </source>
</evidence>
<proteinExistence type="predicted"/>
<evidence type="ECO:0000313" key="3">
    <source>
        <dbReference type="Proteomes" id="UP000789405"/>
    </source>
</evidence>
<sequence>MIKKNRDKKCQSEITSQNSQDQLSQASEKQHTSSYPPINQKYRIVRKSNKLNDDESEQD</sequence>
<feature type="compositionally biased region" description="Polar residues" evidence="1">
    <location>
        <begin position="12"/>
        <end position="37"/>
    </location>
</feature>
<dbReference type="EMBL" id="CAJVPY010000566">
    <property type="protein sequence ID" value="CAG8480479.1"/>
    <property type="molecule type" value="Genomic_DNA"/>
</dbReference>
<name>A0A9N8W7X4_9GLOM</name>
<organism evidence="2 3">
    <name type="scientific">Dentiscutata erythropus</name>
    <dbReference type="NCBI Taxonomy" id="1348616"/>
    <lineage>
        <taxon>Eukaryota</taxon>
        <taxon>Fungi</taxon>
        <taxon>Fungi incertae sedis</taxon>
        <taxon>Mucoromycota</taxon>
        <taxon>Glomeromycotina</taxon>
        <taxon>Glomeromycetes</taxon>
        <taxon>Diversisporales</taxon>
        <taxon>Gigasporaceae</taxon>
        <taxon>Dentiscutata</taxon>
    </lineage>
</organism>
<dbReference type="Proteomes" id="UP000789405">
    <property type="component" value="Unassembled WGS sequence"/>
</dbReference>